<evidence type="ECO:0000313" key="1">
    <source>
        <dbReference type="EMBL" id="KAI3745024.1"/>
    </source>
</evidence>
<keyword evidence="2" id="KW-1185">Reference proteome</keyword>
<dbReference type="Proteomes" id="UP001056120">
    <property type="component" value="Linkage Group LG19"/>
</dbReference>
<reference evidence="1 2" key="2">
    <citation type="journal article" date="2022" name="Mol. Ecol. Resour.">
        <title>The genomes of chicory, endive, great burdock and yacon provide insights into Asteraceae paleo-polyploidization history and plant inulin production.</title>
        <authorList>
            <person name="Fan W."/>
            <person name="Wang S."/>
            <person name="Wang H."/>
            <person name="Wang A."/>
            <person name="Jiang F."/>
            <person name="Liu H."/>
            <person name="Zhao H."/>
            <person name="Xu D."/>
            <person name="Zhang Y."/>
        </authorList>
    </citation>
    <scope>NUCLEOTIDE SEQUENCE [LARGE SCALE GENOMIC DNA]</scope>
    <source>
        <strain evidence="2">cv. Yunnan</strain>
        <tissue evidence="1">Leaves</tissue>
    </source>
</reference>
<comment type="caution">
    <text evidence="1">The sequence shown here is derived from an EMBL/GenBank/DDBJ whole genome shotgun (WGS) entry which is preliminary data.</text>
</comment>
<organism evidence="1 2">
    <name type="scientific">Smallanthus sonchifolius</name>
    <dbReference type="NCBI Taxonomy" id="185202"/>
    <lineage>
        <taxon>Eukaryota</taxon>
        <taxon>Viridiplantae</taxon>
        <taxon>Streptophyta</taxon>
        <taxon>Embryophyta</taxon>
        <taxon>Tracheophyta</taxon>
        <taxon>Spermatophyta</taxon>
        <taxon>Magnoliopsida</taxon>
        <taxon>eudicotyledons</taxon>
        <taxon>Gunneridae</taxon>
        <taxon>Pentapetalae</taxon>
        <taxon>asterids</taxon>
        <taxon>campanulids</taxon>
        <taxon>Asterales</taxon>
        <taxon>Asteraceae</taxon>
        <taxon>Asteroideae</taxon>
        <taxon>Heliantheae alliance</taxon>
        <taxon>Millerieae</taxon>
        <taxon>Smallanthus</taxon>
    </lineage>
</organism>
<dbReference type="EMBL" id="CM042036">
    <property type="protein sequence ID" value="KAI3745024.1"/>
    <property type="molecule type" value="Genomic_DNA"/>
</dbReference>
<evidence type="ECO:0000313" key="2">
    <source>
        <dbReference type="Proteomes" id="UP001056120"/>
    </source>
</evidence>
<accession>A0ACB9DEG0</accession>
<reference evidence="2" key="1">
    <citation type="journal article" date="2022" name="Mol. Ecol. Resour.">
        <title>The genomes of chicory, endive, great burdock and yacon provide insights into Asteraceae palaeo-polyploidization history and plant inulin production.</title>
        <authorList>
            <person name="Fan W."/>
            <person name="Wang S."/>
            <person name="Wang H."/>
            <person name="Wang A."/>
            <person name="Jiang F."/>
            <person name="Liu H."/>
            <person name="Zhao H."/>
            <person name="Xu D."/>
            <person name="Zhang Y."/>
        </authorList>
    </citation>
    <scope>NUCLEOTIDE SEQUENCE [LARGE SCALE GENOMIC DNA]</scope>
    <source>
        <strain evidence="2">cv. Yunnan</strain>
    </source>
</reference>
<sequence>MFFTELVWNRKLYRKETEQEKKAQEKSEKIVKIIPSRYAREESEDLAVREKLQNRARLNCPSRDSVVFAGFALDSVRKIIRNEVPGIFTLFYSWNRFLRKLGKKILRRENLAKYGKPSKFSVTMTPSRCYPEIAPCIFDVLWTVRPRGDLSSGYFIIVRETESAISSFISTGASRYGALAMGWASGAK</sequence>
<proteinExistence type="predicted"/>
<gene>
    <name evidence="1" type="ORF">L1987_58124</name>
</gene>
<protein>
    <submittedName>
        <fullName evidence="1">Uncharacterized protein</fullName>
    </submittedName>
</protein>
<name>A0ACB9DEG0_9ASTR</name>